<feature type="chain" id="PRO_5004579290" evidence="3">
    <location>
        <begin position="23"/>
        <end position="573"/>
    </location>
</feature>
<evidence type="ECO:0000256" key="2">
    <source>
        <dbReference type="SAM" id="Phobius"/>
    </source>
</evidence>
<protein>
    <submittedName>
        <fullName evidence="4">Uncharacterized protein</fullName>
    </submittedName>
</protein>
<keyword evidence="2" id="KW-0812">Transmembrane</keyword>
<organism evidence="4 5">
    <name type="scientific">Strigamia maritima</name>
    <name type="common">European centipede</name>
    <name type="synonym">Geophilus maritimus</name>
    <dbReference type="NCBI Taxonomy" id="126957"/>
    <lineage>
        <taxon>Eukaryota</taxon>
        <taxon>Metazoa</taxon>
        <taxon>Ecdysozoa</taxon>
        <taxon>Arthropoda</taxon>
        <taxon>Myriapoda</taxon>
        <taxon>Chilopoda</taxon>
        <taxon>Pleurostigmophora</taxon>
        <taxon>Geophilomorpha</taxon>
        <taxon>Linotaeniidae</taxon>
        <taxon>Strigamia</taxon>
    </lineage>
</organism>
<feature type="compositionally biased region" description="Pro residues" evidence="1">
    <location>
        <begin position="172"/>
        <end position="186"/>
    </location>
</feature>
<feature type="region of interest" description="Disordered" evidence="1">
    <location>
        <begin position="122"/>
        <end position="228"/>
    </location>
</feature>
<reference evidence="4" key="2">
    <citation type="submission" date="2015-02" db="UniProtKB">
        <authorList>
            <consortium name="EnsemblMetazoa"/>
        </authorList>
    </citation>
    <scope>IDENTIFICATION</scope>
</reference>
<feature type="compositionally biased region" description="Basic and acidic residues" evidence="1">
    <location>
        <begin position="191"/>
        <end position="208"/>
    </location>
</feature>
<name>T1IKY3_STRMM</name>
<keyword evidence="3" id="KW-0732">Signal</keyword>
<feature type="transmembrane region" description="Helical" evidence="2">
    <location>
        <begin position="85"/>
        <end position="115"/>
    </location>
</feature>
<evidence type="ECO:0000313" key="5">
    <source>
        <dbReference type="Proteomes" id="UP000014500"/>
    </source>
</evidence>
<dbReference type="AlphaFoldDB" id="T1IKY3"/>
<feature type="region of interest" description="Disordered" evidence="1">
    <location>
        <begin position="265"/>
        <end position="288"/>
    </location>
</feature>
<evidence type="ECO:0000256" key="1">
    <source>
        <dbReference type="SAM" id="MobiDB-lite"/>
    </source>
</evidence>
<reference evidence="5" key="1">
    <citation type="submission" date="2011-05" db="EMBL/GenBank/DDBJ databases">
        <authorList>
            <person name="Richards S.R."/>
            <person name="Qu J."/>
            <person name="Jiang H."/>
            <person name="Jhangiani S.N."/>
            <person name="Agravi P."/>
            <person name="Goodspeed R."/>
            <person name="Gross S."/>
            <person name="Mandapat C."/>
            <person name="Jackson L."/>
            <person name="Mathew T."/>
            <person name="Pu L."/>
            <person name="Thornton R."/>
            <person name="Saada N."/>
            <person name="Wilczek-Boney K.B."/>
            <person name="Lee S."/>
            <person name="Kovar C."/>
            <person name="Wu Y."/>
            <person name="Scherer S.E."/>
            <person name="Worley K.C."/>
            <person name="Muzny D.M."/>
            <person name="Gibbs R."/>
        </authorList>
    </citation>
    <scope>NUCLEOTIDE SEQUENCE</scope>
    <source>
        <strain evidence="5">Brora</strain>
    </source>
</reference>
<proteinExistence type="predicted"/>
<feature type="compositionally biased region" description="Basic and acidic residues" evidence="1">
    <location>
        <begin position="369"/>
        <end position="378"/>
    </location>
</feature>
<feature type="region of interest" description="Disordered" evidence="1">
    <location>
        <begin position="39"/>
        <end position="71"/>
    </location>
</feature>
<dbReference type="HOGENOM" id="CLU_475961_0_0_1"/>
<keyword evidence="2" id="KW-0472">Membrane</keyword>
<accession>T1IKY3</accession>
<feature type="transmembrane region" description="Helical" evidence="2">
    <location>
        <begin position="449"/>
        <end position="472"/>
    </location>
</feature>
<evidence type="ECO:0000256" key="3">
    <source>
        <dbReference type="SAM" id="SignalP"/>
    </source>
</evidence>
<keyword evidence="2" id="KW-1133">Transmembrane helix</keyword>
<sequence>MTRLDFLCLVFLITNQNLLSNAAPKKQINSKTDLGQTQQQFEPPYYGSHDGPHNAPHIPPEPEQENQDNPSVKRVFESIGTARQFAILGLILALVAIICSVIVACCLLCVCIWLCMPYQPRQISSSGSAEKRKSGGKSDKSDKSDKTDSRPNSPARNTDSETEPQPIIRLTSPPPSNTRLLSPPPSIIVQHPDRDCQCRIVYPDRSDGENTPQSPPPPSLPTFQTQTLASDRDCQCKIYERSDVEYSKRYPEPIFGHFFSMNAKVSDPETGSKRRSRTSTPIGDEPPVEKLRWIDDDVHPGDGMSDHVMDTFQMEPVHHSENTMTFSDCCVSRNPASLRLRRSGSHTVSSHERKSVIIVGDSNKPIVKSSDDKTNDKSSDDEEFVNAEKNPEVHTIRLRSLHENPQQRSQDNRSAFHESTAPSRIRDEMPHLNVEAVCLSPTFATVMSCLLLLVAICGLFFLLVGIVIFAPINLIRRRLSGQRMDATESTFRSHAETLRSAIYRTSTPLIREMTAGDDSIEECISQPTIQEVEDDDDFLMNVDQQEQMQTPSGSAITIPNPIPQITEIEFFWM</sequence>
<feature type="region of interest" description="Disordered" evidence="1">
    <location>
        <begin position="340"/>
        <end position="424"/>
    </location>
</feature>
<keyword evidence="5" id="KW-1185">Reference proteome</keyword>
<feature type="signal peptide" evidence="3">
    <location>
        <begin position="1"/>
        <end position="22"/>
    </location>
</feature>
<evidence type="ECO:0000313" key="4">
    <source>
        <dbReference type="EnsemblMetazoa" id="SMAR001598-PA"/>
    </source>
</evidence>
<feature type="compositionally biased region" description="Basic and acidic residues" evidence="1">
    <location>
        <begin position="129"/>
        <end position="149"/>
    </location>
</feature>
<dbReference type="EnsemblMetazoa" id="SMAR001598-RA">
    <property type="protein sequence ID" value="SMAR001598-PA"/>
    <property type="gene ID" value="SMAR001598"/>
</dbReference>
<dbReference type="EMBL" id="JH430667">
    <property type="status" value="NOT_ANNOTATED_CDS"/>
    <property type="molecule type" value="Genomic_DNA"/>
</dbReference>
<dbReference type="Proteomes" id="UP000014500">
    <property type="component" value="Unassembled WGS sequence"/>
</dbReference>